<dbReference type="InterPro" id="IPR000668">
    <property type="entry name" value="Peptidase_C1A_C"/>
</dbReference>
<sequence length="386" mass="41284">MSAGSGDPACAAELAGLRDSLSALGNPWHCGETRLSRLSRDARRSRLGVPPPSADELSARRDVPGRMAEAALAVAGQSCTARHAPTPHLPKTFDLRDVGGRCYVTDVKDQGEIGSCSAFGTIAALETTAAYTRGCPGLRLNLSEAHLYFGHAAAREAITPDGTWPDELFADCAGIGVTFEDYYPYDDGGAGALNPGWRHRFAKADDVVDLSRDPAAIKQHIYGYGAVTACLVVYDDLFHYTGGVYRHTTEETSGGHCVALIGWDDDAGCWIAKNSWGTEWGEGGYLRIAYGEAYIEDYPTTRPTTLGCTGVSLRAWLHPQRTLGLYASAHDATGWAYLEHLGWTRLSAGPDDLAGALTSLGSARISGRPIAPFIDNDELGAFQFAH</sequence>
<dbReference type="InterPro" id="IPR025660">
    <property type="entry name" value="Pept_his_AS"/>
</dbReference>
<evidence type="ECO:0000259" key="3">
    <source>
        <dbReference type="SMART" id="SM00645"/>
    </source>
</evidence>
<dbReference type="PANTHER" id="PTHR12411">
    <property type="entry name" value="CYSTEINE PROTEASE FAMILY C1-RELATED"/>
    <property type="match status" value="1"/>
</dbReference>
<gene>
    <name evidence="4" type="ORF">ACFS2C_04255</name>
</gene>
<evidence type="ECO:0000256" key="2">
    <source>
        <dbReference type="ARBA" id="ARBA00023157"/>
    </source>
</evidence>
<dbReference type="InterPro" id="IPR025661">
    <property type="entry name" value="Pept_asp_AS"/>
</dbReference>
<dbReference type="CDD" id="cd02248">
    <property type="entry name" value="Peptidase_C1A"/>
    <property type="match status" value="1"/>
</dbReference>
<comment type="similarity">
    <text evidence="1">Belongs to the peptidase C1 family.</text>
</comment>
<evidence type="ECO:0000256" key="1">
    <source>
        <dbReference type="ARBA" id="ARBA00008455"/>
    </source>
</evidence>
<protein>
    <submittedName>
        <fullName evidence="4">C1 family peptidase</fullName>
    </submittedName>
</protein>
<dbReference type="PROSITE" id="PS00639">
    <property type="entry name" value="THIOL_PROTEASE_HIS"/>
    <property type="match status" value="1"/>
</dbReference>
<organism evidence="4 5">
    <name type="scientific">Prauserella oleivorans</name>
    <dbReference type="NCBI Taxonomy" id="1478153"/>
    <lineage>
        <taxon>Bacteria</taxon>
        <taxon>Bacillati</taxon>
        <taxon>Actinomycetota</taxon>
        <taxon>Actinomycetes</taxon>
        <taxon>Pseudonocardiales</taxon>
        <taxon>Pseudonocardiaceae</taxon>
        <taxon>Prauserella</taxon>
    </lineage>
</organism>
<dbReference type="Pfam" id="PF00112">
    <property type="entry name" value="Peptidase_C1"/>
    <property type="match status" value="1"/>
</dbReference>
<comment type="caution">
    <text evidence="4">The sequence shown here is derived from an EMBL/GenBank/DDBJ whole genome shotgun (WGS) entry which is preliminary data.</text>
</comment>
<evidence type="ECO:0000313" key="4">
    <source>
        <dbReference type="EMBL" id="MFD2798600.1"/>
    </source>
</evidence>
<proteinExistence type="inferred from homology"/>
<reference evidence="5" key="1">
    <citation type="journal article" date="2019" name="Int. J. Syst. Evol. Microbiol.">
        <title>The Global Catalogue of Microorganisms (GCM) 10K type strain sequencing project: providing services to taxonomists for standard genome sequencing and annotation.</title>
        <authorList>
            <consortium name="The Broad Institute Genomics Platform"/>
            <consortium name="The Broad Institute Genome Sequencing Center for Infectious Disease"/>
            <person name="Wu L."/>
            <person name="Ma J."/>
        </authorList>
    </citation>
    <scope>NUCLEOTIDE SEQUENCE [LARGE SCALE GENOMIC DNA]</scope>
    <source>
        <strain evidence="5">IBRC-M 10906</strain>
    </source>
</reference>
<accession>A0ABW5W4Y7</accession>
<dbReference type="SMART" id="SM00645">
    <property type="entry name" value="Pept_C1"/>
    <property type="match status" value="1"/>
</dbReference>
<keyword evidence="5" id="KW-1185">Reference proteome</keyword>
<dbReference type="Gene3D" id="3.90.70.10">
    <property type="entry name" value="Cysteine proteinases"/>
    <property type="match status" value="1"/>
</dbReference>
<dbReference type="PROSITE" id="PS00640">
    <property type="entry name" value="THIOL_PROTEASE_ASN"/>
    <property type="match status" value="1"/>
</dbReference>
<dbReference type="InterPro" id="IPR013128">
    <property type="entry name" value="Peptidase_C1A"/>
</dbReference>
<dbReference type="InterPro" id="IPR038765">
    <property type="entry name" value="Papain-like_cys_pep_sf"/>
</dbReference>
<keyword evidence="2" id="KW-1015">Disulfide bond</keyword>
<feature type="domain" description="Peptidase C1A papain C-terminal" evidence="3">
    <location>
        <begin position="89"/>
        <end position="300"/>
    </location>
</feature>
<dbReference type="RefSeq" id="WP_377389588.1">
    <property type="nucleotide sequence ID" value="NZ_JBHSAN010000017.1"/>
</dbReference>
<evidence type="ECO:0000313" key="5">
    <source>
        <dbReference type="Proteomes" id="UP001597478"/>
    </source>
</evidence>
<name>A0ABW5W4Y7_9PSEU</name>
<dbReference type="EMBL" id="JBHUOF010000004">
    <property type="protein sequence ID" value="MFD2798600.1"/>
    <property type="molecule type" value="Genomic_DNA"/>
</dbReference>
<dbReference type="InterPro" id="IPR039417">
    <property type="entry name" value="Peptidase_C1A_papain-like"/>
</dbReference>
<dbReference type="Proteomes" id="UP001597478">
    <property type="component" value="Unassembled WGS sequence"/>
</dbReference>
<dbReference type="SUPFAM" id="SSF54001">
    <property type="entry name" value="Cysteine proteinases"/>
    <property type="match status" value="1"/>
</dbReference>